<dbReference type="RefSeq" id="WP_269944300.1">
    <property type="nucleotide sequence ID" value="NZ_JAKMUT010000003.1"/>
</dbReference>
<dbReference type="InterPro" id="IPR000914">
    <property type="entry name" value="SBP_5_dom"/>
</dbReference>
<evidence type="ECO:0000256" key="1">
    <source>
        <dbReference type="SAM" id="Coils"/>
    </source>
</evidence>
<dbReference type="Gene3D" id="3.40.190.10">
    <property type="entry name" value="Periplasmic binding protein-like II"/>
    <property type="match status" value="1"/>
</dbReference>
<feature type="signal peptide" evidence="3">
    <location>
        <begin position="1"/>
        <end position="23"/>
    </location>
</feature>
<keyword evidence="6" id="KW-1185">Reference proteome</keyword>
<evidence type="ECO:0000256" key="3">
    <source>
        <dbReference type="SAM" id="SignalP"/>
    </source>
</evidence>
<dbReference type="Gene3D" id="3.10.105.10">
    <property type="entry name" value="Dipeptide-binding Protein, Domain 3"/>
    <property type="match status" value="1"/>
</dbReference>
<feature type="region of interest" description="Disordered" evidence="2">
    <location>
        <begin position="441"/>
        <end position="486"/>
    </location>
</feature>
<sequence>MTPTAATALTSATLALTLAACQANPGEAPTVEDPSASTQTQQPQPVDESLREIAVGVDRFTGNLNPHLVGNRNPVVAAVADLTLPSVYTDGSMGENLNDDLISEVKPNDRENPTEVVYTLRPEAQWSDGTPITISDFQYLHKAIVDEPLAEAKGLYRHITSIEPEKKEKSFKVTFDKPLSSWKRLFTHLLPSHIYRAEGRSFSTMMDGGSVASAGQYSVKSVDEGRGLLELQRNDRYWGSKAAKTDIIRFTAVPNESAGAQMMRTEQIQMYMTHRSATTDLALNQLPYTQMRNTARGVQLNLQLNQASPIFADQQTRRRVLGAINAERIARIVSQDPEVEAPRWNVTPKTAAEMPRGLQSDQRPDGIVIGAVTDDQVAVDAARSVVDQLLHAGIPATVRTGNAGEILGSAVEQGEVDGVVTWQRSPQATFDYVEQYGCTTAPVGEDSAKPSGDADSKDPAEGSDSGDEGASLPNIPKGGNLSGTCDRDLEERLNKLSEGRAELNDEREKLDERIAEISTVLPILSDRFTVVTSDRLNGPTPGLEDWPLDNSSSVLISAPRWTLSPIEENKRNAAENALKED</sequence>
<dbReference type="GO" id="GO:0015833">
    <property type="term" value="P:peptide transport"/>
    <property type="evidence" value="ECO:0007669"/>
    <property type="project" value="TreeGrafter"/>
</dbReference>
<reference evidence="5" key="1">
    <citation type="submission" date="2022-02" db="EMBL/GenBank/DDBJ databases">
        <title>Corynebacterium sp. from urogenital microbiome.</title>
        <authorList>
            <person name="Cappelli E.A."/>
            <person name="Ribeiro T.G."/>
            <person name="Peixe L."/>
        </authorList>
    </citation>
    <scope>NUCLEOTIDE SEQUENCE</scope>
    <source>
        <strain evidence="5">C8Ua_174</strain>
    </source>
</reference>
<dbReference type="EMBL" id="JAKMUT010000003">
    <property type="protein sequence ID" value="MCZ9289425.1"/>
    <property type="molecule type" value="Genomic_DNA"/>
</dbReference>
<organism evidence="5 6">
    <name type="scientific">Corynebacterium evansiae</name>
    <dbReference type="NCBI Taxonomy" id="2913499"/>
    <lineage>
        <taxon>Bacteria</taxon>
        <taxon>Bacillati</taxon>
        <taxon>Actinomycetota</taxon>
        <taxon>Actinomycetes</taxon>
        <taxon>Mycobacteriales</taxon>
        <taxon>Corynebacteriaceae</taxon>
        <taxon>Corynebacterium</taxon>
    </lineage>
</organism>
<dbReference type="InterPro" id="IPR039424">
    <property type="entry name" value="SBP_5"/>
</dbReference>
<feature type="region of interest" description="Disordered" evidence="2">
    <location>
        <begin position="25"/>
        <end position="47"/>
    </location>
</feature>
<dbReference type="AlphaFoldDB" id="A0A9X3LK90"/>
<dbReference type="Proteomes" id="UP001146469">
    <property type="component" value="Unassembled WGS sequence"/>
</dbReference>
<keyword evidence="3" id="KW-0732">Signal</keyword>
<evidence type="ECO:0000313" key="5">
    <source>
        <dbReference type="EMBL" id="MCZ9289425.1"/>
    </source>
</evidence>
<gene>
    <name evidence="5" type="ORF">L8V00_04270</name>
</gene>
<dbReference type="GO" id="GO:1904680">
    <property type="term" value="F:peptide transmembrane transporter activity"/>
    <property type="evidence" value="ECO:0007669"/>
    <property type="project" value="TreeGrafter"/>
</dbReference>
<feature type="compositionally biased region" description="Basic and acidic residues" evidence="2">
    <location>
        <begin position="446"/>
        <end position="460"/>
    </location>
</feature>
<dbReference type="CDD" id="cd08501">
    <property type="entry name" value="PBP2_Lpqw"/>
    <property type="match status" value="1"/>
</dbReference>
<feature type="coiled-coil region" evidence="1">
    <location>
        <begin position="486"/>
        <end position="520"/>
    </location>
</feature>
<evidence type="ECO:0000259" key="4">
    <source>
        <dbReference type="Pfam" id="PF00496"/>
    </source>
</evidence>
<name>A0A9X3LK90_9CORY</name>
<dbReference type="PANTHER" id="PTHR30290:SF65">
    <property type="entry name" value="MONOACYL PHOSPHATIDYLINOSITOL TETRAMANNOSIDE-BINDING PROTEIN LPQW-RELATED"/>
    <property type="match status" value="1"/>
</dbReference>
<keyword evidence="1" id="KW-0175">Coiled coil</keyword>
<comment type="caution">
    <text evidence="5">The sequence shown here is derived from an EMBL/GenBank/DDBJ whole genome shotgun (WGS) entry which is preliminary data.</text>
</comment>
<dbReference type="Pfam" id="PF00496">
    <property type="entry name" value="SBP_bac_5"/>
    <property type="match status" value="1"/>
</dbReference>
<accession>A0A9X3LK90</accession>
<dbReference type="PANTHER" id="PTHR30290">
    <property type="entry name" value="PERIPLASMIC BINDING COMPONENT OF ABC TRANSPORTER"/>
    <property type="match status" value="1"/>
</dbReference>
<feature type="chain" id="PRO_5040876193" evidence="3">
    <location>
        <begin position="24"/>
        <end position="581"/>
    </location>
</feature>
<protein>
    <submittedName>
        <fullName evidence="5">ABC transporter family substrate-binding protein</fullName>
    </submittedName>
</protein>
<evidence type="ECO:0000256" key="2">
    <source>
        <dbReference type="SAM" id="MobiDB-lite"/>
    </source>
</evidence>
<feature type="domain" description="Solute-binding protein family 5" evidence="4">
    <location>
        <begin position="111"/>
        <end position="347"/>
    </location>
</feature>
<evidence type="ECO:0000313" key="6">
    <source>
        <dbReference type="Proteomes" id="UP001146469"/>
    </source>
</evidence>
<proteinExistence type="predicted"/>
<dbReference type="SUPFAM" id="SSF53850">
    <property type="entry name" value="Periplasmic binding protein-like II"/>
    <property type="match status" value="1"/>
</dbReference>